<dbReference type="OrthoDB" id="4188731at2759"/>
<dbReference type="HOGENOM" id="CLU_1503075_0_0_1"/>
<reference evidence="2" key="1">
    <citation type="submission" date="2010-03" db="EMBL/GenBank/DDBJ databases">
        <title>Annotation of Blastomyces dermatitidis strain ATCC 18188.</title>
        <authorList>
            <consortium name="The Broad Institute Genome Sequencing Platform"/>
            <consortium name="Broad Institute Genome Sequencing Center for Infectious Disease."/>
            <person name="Cuomo C."/>
            <person name="Klein B."/>
            <person name="Sullivan T."/>
            <person name="Heitman J."/>
            <person name="Young S."/>
            <person name="Zeng Q."/>
            <person name="Gargeya S."/>
            <person name="Alvarado L."/>
            <person name="Berlin A.M."/>
            <person name="Chapman S.B."/>
            <person name="Chen Z."/>
            <person name="Freedman E."/>
            <person name="Gellesch M."/>
            <person name="Goldberg J."/>
            <person name="Griggs A."/>
            <person name="Gujja S."/>
            <person name="Heilman E."/>
            <person name="Heiman D."/>
            <person name="Howarth C."/>
            <person name="Mehta T."/>
            <person name="Neiman D."/>
            <person name="Pearson M."/>
            <person name="Roberts A."/>
            <person name="Saif S."/>
            <person name="Shea T."/>
            <person name="Shenoy N."/>
            <person name="Sisk P."/>
            <person name="Stolte C."/>
            <person name="Sykes S."/>
            <person name="White J."/>
            <person name="Yandava C."/>
            <person name="Haas B."/>
            <person name="Nusbaum C."/>
            <person name="Birren B."/>
        </authorList>
    </citation>
    <scope>NUCLEOTIDE SEQUENCE [LARGE SCALE GENOMIC DNA]</scope>
    <source>
        <strain evidence="2">ATCC 18188</strain>
    </source>
</reference>
<evidence type="ECO:0000256" key="1">
    <source>
        <dbReference type="SAM" id="MobiDB-lite"/>
    </source>
</evidence>
<feature type="region of interest" description="Disordered" evidence="1">
    <location>
        <begin position="111"/>
        <end position="162"/>
    </location>
</feature>
<accession>F2TPY7</accession>
<gene>
    <name evidence="2" type="ORF">BDDG_08213</name>
</gene>
<proteinExistence type="predicted"/>
<dbReference type="AlphaFoldDB" id="F2TPY7"/>
<protein>
    <submittedName>
        <fullName evidence="2">Uncharacterized protein</fullName>
    </submittedName>
</protein>
<sequence>MKFGKPLHLDIYIPGRVGSSRCERWKGKSARVDLEMSHPKPHTSIDEHSLDFGGTAESFGSVEVPPGPKASKTMALHVAETLIEDIKSDSINVDIDNNTCHEQDIALFSDNTDVSKKTEEQPLDEARASNLDVDKNSQIPVPDTEELNDWSHIPRSDFPPENDKFLQEVAKAGA</sequence>
<dbReference type="Proteomes" id="UP000007802">
    <property type="component" value="Unassembled WGS sequence"/>
</dbReference>
<organism evidence="2">
    <name type="scientific">Ajellomyces dermatitidis (strain ATCC 18188 / CBS 674.68)</name>
    <name type="common">Blastomyces dermatitidis</name>
    <dbReference type="NCBI Taxonomy" id="653446"/>
    <lineage>
        <taxon>Eukaryota</taxon>
        <taxon>Fungi</taxon>
        <taxon>Dikarya</taxon>
        <taxon>Ascomycota</taxon>
        <taxon>Pezizomycotina</taxon>
        <taxon>Eurotiomycetes</taxon>
        <taxon>Eurotiomycetidae</taxon>
        <taxon>Onygenales</taxon>
        <taxon>Ajellomycetaceae</taxon>
        <taxon>Blastomyces</taxon>
    </lineage>
</organism>
<evidence type="ECO:0000313" key="2">
    <source>
        <dbReference type="EMBL" id="EGE85268.2"/>
    </source>
</evidence>
<dbReference type="EMBL" id="GG749488">
    <property type="protein sequence ID" value="EGE85268.2"/>
    <property type="molecule type" value="Genomic_DNA"/>
</dbReference>
<name>F2TPY7_AJEDA</name>
<feature type="compositionally biased region" description="Basic and acidic residues" evidence="1">
    <location>
        <begin position="113"/>
        <end position="135"/>
    </location>
</feature>